<reference evidence="2 3" key="1">
    <citation type="submission" date="2016-11" db="EMBL/GenBank/DDBJ databases">
        <authorList>
            <person name="Jaros S."/>
            <person name="Januszkiewicz K."/>
            <person name="Wedrychowicz H."/>
        </authorList>
    </citation>
    <scope>NUCLEOTIDE SEQUENCE [LARGE SCALE GENOMIC DNA]</scope>
    <source>
        <strain evidence="2 3">DSM 17477</strain>
    </source>
</reference>
<proteinExistence type="predicted"/>
<dbReference type="EMBL" id="FQZL01000020">
    <property type="protein sequence ID" value="SHJ42134.1"/>
    <property type="molecule type" value="Genomic_DNA"/>
</dbReference>
<evidence type="ECO:0000313" key="3">
    <source>
        <dbReference type="Proteomes" id="UP000184052"/>
    </source>
</evidence>
<dbReference type="SUPFAM" id="SSF109604">
    <property type="entry name" value="HD-domain/PDEase-like"/>
    <property type="match status" value="1"/>
</dbReference>
<dbReference type="InterPro" id="IPR003607">
    <property type="entry name" value="HD/PDEase_dom"/>
</dbReference>
<keyword evidence="3" id="KW-1185">Reference proteome</keyword>
<dbReference type="InterPro" id="IPR006674">
    <property type="entry name" value="HD_domain"/>
</dbReference>
<dbReference type="AlphaFoldDB" id="A0A1M6J5Z2"/>
<accession>A0A1M6J5Z2</accession>
<evidence type="ECO:0000313" key="2">
    <source>
        <dbReference type="EMBL" id="SHJ42134.1"/>
    </source>
</evidence>
<protein>
    <submittedName>
        <fullName evidence="2">HD domain-containing protein</fullName>
    </submittedName>
</protein>
<organism evidence="2 3">
    <name type="scientific">Dethiosulfatibacter aminovorans DSM 17477</name>
    <dbReference type="NCBI Taxonomy" id="1121476"/>
    <lineage>
        <taxon>Bacteria</taxon>
        <taxon>Bacillati</taxon>
        <taxon>Bacillota</taxon>
        <taxon>Tissierellia</taxon>
        <taxon>Dethiosulfatibacter</taxon>
    </lineage>
</organism>
<evidence type="ECO:0000259" key="1">
    <source>
        <dbReference type="SMART" id="SM00471"/>
    </source>
</evidence>
<dbReference type="Pfam" id="PF01966">
    <property type="entry name" value="HD"/>
    <property type="match status" value="1"/>
</dbReference>
<sequence>MTGDNVERIKYVMEYLNKHLTMLNDMGFVFDDGSFDEMIHSYGVAYFCASAAYSKGLDPELGYIIGLLHDVGRIINDDYTKAHGPSGAILVEGFLEDTGLFDSEEIEIVCRSISKHSKKGKNHGPYDEILKDADLIERLFFMGDIKAPGTAKRKRIDQQLERYGLEVIEKNNEFKV</sequence>
<gene>
    <name evidence="2" type="ORF">SAMN02745751_02514</name>
</gene>
<dbReference type="CDD" id="cd00077">
    <property type="entry name" value="HDc"/>
    <property type="match status" value="1"/>
</dbReference>
<dbReference type="SMART" id="SM00471">
    <property type="entry name" value="HDc"/>
    <property type="match status" value="1"/>
</dbReference>
<dbReference type="Proteomes" id="UP000184052">
    <property type="component" value="Unassembled WGS sequence"/>
</dbReference>
<feature type="domain" description="HD/PDEase" evidence="1">
    <location>
        <begin position="33"/>
        <end position="148"/>
    </location>
</feature>
<name>A0A1M6J5Z2_9FIRM</name>
<dbReference type="Gene3D" id="1.10.3210.10">
    <property type="entry name" value="Hypothetical protein af1432"/>
    <property type="match status" value="1"/>
</dbReference>
<dbReference type="STRING" id="1121476.SAMN02745751_02514"/>